<dbReference type="Proteomes" id="UP000198406">
    <property type="component" value="Unassembled WGS sequence"/>
</dbReference>
<dbReference type="GO" id="GO:0016747">
    <property type="term" value="F:acyltransferase activity, transferring groups other than amino-acyl groups"/>
    <property type="evidence" value="ECO:0007669"/>
    <property type="project" value="InterPro"/>
</dbReference>
<dbReference type="Pfam" id="PF13508">
    <property type="entry name" value="Acetyltransf_7"/>
    <property type="match status" value="1"/>
</dbReference>
<proteinExistence type="predicted"/>
<name>A0A1Z5JRR6_FISSO</name>
<dbReference type="InterPro" id="IPR016181">
    <property type="entry name" value="Acyl_CoA_acyltransferase"/>
</dbReference>
<comment type="caution">
    <text evidence="2">The sequence shown here is derived from an EMBL/GenBank/DDBJ whole genome shotgun (WGS) entry which is preliminary data.</text>
</comment>
<dbReference type="SUPFAM" id="SSF55729">
    <property type="entry name" value="Acyl-CoA N-acyltransferases (Nat)"/>
    <property type="match status" value="1"/>
</dbReference>
<sequence>MDILLVFRLALRGEIPKIAQEKTLEDKQLARPVRARADHMLALMRQCHKEYAPHPHWYVKAVGTNPNCQGQGFGSAMMRRMNELADAHQRDLYLECGEEKNKTFYQKFGYQVVGAHLVQDPTGTEKPVQFYGMLRPYQRNGT</sequence>
<evidence type="ECO:0000313" key="2">
    <source>
        <dbReference type="EMBL" id="GAX16586.1"/>
    </source>
</evidence>
<dbReference type="CDD" id="cd04301">
    <property type="entry name" value="NAT_SF"/>
    <property type="match status" value="1"/>
</dbReference>
<dbReference type="AlphaFoldDB" id="A0A1Z5JRR6"/>
<gene>
    <name evidence="2" type="ORF">FisN_7Lh317</name>
</gene>
<evidence type="ECO:0000259" key="1">
    <source>
        <dbReference type="PROSITE" id="PS51186"/>
    </source>
</evidence>
<keyword evidence="3" id="KW-1185">Reference proteome</keyword>
<dbReference type="InParanoid" id="A0A1Z5JRR6"/>
<dbReference type="InterPro" id="IPR000182">
    <property type="entry name" value="GNAT_dom"/>
</dbReference>
<dbReference type="PANTHER" id="PTHR42791">
    <property type="entry name" value="GNAT FAMILY ACETYLTRANSFERASE"/>
    <property type="match status" value="1"/>
</dbReference>
<evidence type="ECO:0000313" key="3">
    <source>
        <dbReference type="Proteomes" id="UP000198406"/>
    </source>
</evidence>
<dbReference type="OrthoDB" id="544277at2759"/>
<accession>A0A1Z5JRR6</accession>
<organism evidence="2 3">
    <name type="scientific">Fistulifera solaris</name>
    <name type="common">Oleaginous diatom</name>
    <dbReference type="NCBI Taxonomy" id="1519565"/>
    <lineage>
        <taxon>Eukaryota</taxon>
        <taxon>Sar</taxon>
        <taxon>Stramenopiles</taxon>
        <taxon>Ochrophyta</taxon>
        <taxon>Bacillariophyta</taxon>
        <taxon>Bacillariophyceae</taxon>
        <taxon>Bacillariophycidae</taxon>
        <taxon>Naviculales</taxon>
        <taxon>Naviculaceae</taxon>
        <taxon>Fistulifera</taxon>
    </lineage>
</organism>
<dbReference type="InterPro" id="IPR052523">
    <property type="entry name" value="Trichothecene_AcTrans"/>
</dbReference>
<dbReference type="PANTHER" id="PTHR42791:SF1">
    <property type="entry name" value="N-ACETYLTRANSFERASE DOMAIN-CONTAINING PROTEIN"/>
    <property type="match status" value="1"/>
</dbReference>
<reference evidence="2 3" key="1">
    <citation type="journal article" date="2015" name="Plant Cell">
        <title>Oil accumulation by the oleaginous diatom Fistulifera solaris as revealed by the genome and transcriptome.</title>
        <authorList>
            <person name="Tanaka T."/>
            <person name="Maeda Y."/>
            <person name="Veluchamy A."/>
            <person name="Tanaka M."/>
            <person name="Abida H."/>
            <person name="Marechal E."/>
            <person name="Bowler C."/>
            <person name="Muto M."/>
            <person name="Sunaga Y."/>
            <person name="Tanaka M."/>
            <person name="Yoshino T."/>
            <person name="Taniguchi T."/>
            <person name="Fukuda Y."/>
            <person name="Nemoto M."/>
            <person name="Matsumoto M."/>
            <person name="Wong P.S."/>
            <person name="Aburatani S."/>
            <person name="Fujibuchi W."/>
        </authorList>
    </citation>
    <scope>NUCLEOTIDE SEQUENCE [LARGE SCALE GENOMIC DNA]</scope>
    <source>
        <strain evidence="2 3">JPCC DA0580</strain>
    </source>
</reference>
<dbReference type="Gene3D" id="3.40.630.30">
    <property type="match status" value="1"/>
</dbReference>
<feature type="domain" description="N-acetyltransferase" evidence="1">
    <location>
        <begin position="1"/>
        <end position="138"/>
    </location>
</feature>
<dbReference type="EMBL" id="BDSP01000107">
    <property type="protein sequence ID" value="GAX16586.1"/>
    <property type="molecule type" value="Genomic_DNA"/>
</dbReference>
<dbReference type="PROSITE" id="PS51186">
    <property type="entry name" value="GNAT"/>
    <property type="match status" value="1"/>
</dbReference>
<protein>
    <recommendedName>
        <fullName evidence="1">N-acetyltransferase domain-containing protein</fullName>
    </recommendedName>
</protein>